<proteinExistence type="predicted"/>
<keyword evidence="2" id="KW-1185">Reference proteome</keyword>
<name>A0A4P6PZA6_9ACTN</name>
<accession>A0A4P6PZA6</accession>
<dbReference type="AlphaFoldDB" id="A0A4P6PZA6"/>
<dbReference type="KEGG" id="strr:EKD16_08395"/>
<protein>
    <submittedName>
        <fullName evidence="1">Uncharacterized protein</fullName>
    </submittedName>
</protein>
<dbReference type="RefSeq" id="WP_165498453.1">
    <property type="nucleotide sequence ID" value="NZ_CP036455.1"/>
</dbReference>
<gene>
    <name evidence="1" type="ORF">EKD16_08395</name>
</gene>
<organism evidence="1 2">
    <name type="scientific">Streptomonospora litoralis</name>
    <dbReference type="NCBI Taxonomy" id="2498135"/>
    <lineage>
        <taxon>Bacteria</taxon>
        <taxon>Bacillati</taxon>
        <taxon>Actinomycetota</taxon>
        <taxon>Actinomycetes</taxon>
        <taxon>Streptosporangiales</taxon>
        <taxon>Nocardiopsidaceae</taxon>
        <taxon>Streptomonospora</taxon>
    </lineage>
</organism>
<sequence>MALTFDPRRLDPKAPMRVAPRDCHLLVITNCDNTTAVHSHADPDQVAAALADITADAYVRLDAGPLHVPPAFADQLRAAGWTPPAHHESGASE</sequence>
<dbReference type="EMBL" id="CP036455">
    <property type="protein sequence ID" value="QBI53473.1"/>
    <property type="molecule type" value="Genomic_DNA"/>
</dbReference>
<dbReference type="Proteomes" id="UP000292235">
    <property type="component" value="Chromosome"/>
</dbReference>
<reference evidence="1 2" key="1">
    <citation type="submission" date="2019-02" db="EMBL/GenBank/DDBJ databases">
        <authorList>
            <person name="Khodamoradi S."/>
            <person name="Hahnke R.L."/>
            <person name="Kaempfer P."/>
            <person name="Schumann P."/>
            <person name="Rohde M."/>
            <person name="Steinert M."/>
            <person name="Luzhetskyy A."/>
            <person name="Wink J."/>
            <person name="Ruckert C."/>
        </authorList>
    </citation>
    <scope>NUCLEOTIDE SEQUENCE [LARGE SCALE GENOMIC DNA]</scope>
    <source>
        <strain evidence="1 2">M2</strain>
    </source>
</reference>
<evidence type="ECO:0000313" key="2">
    <source>
        <dbReference type="Proteomes" id="UP000292235"/>
    </source>
</evidence>
<evidence type="ECO:0000313" key="1">
    <source>
        <dbReference type="EMBL" id="QBI53473.1"/>
    </source>
</evidence>